<protein>
    <submittedName>
        <fullName evidence="1">Uncharacterized protein</fullName>
    </submittedName>
</protein>
<reference evidence="1 2" key="1">
    <citation type="submission" date="2018-01" db="EMBL/GenBank/DDBJ databases">
        <title>Pseudomonas phages infecting Pseudomonas sp. isolated from Prunus avium.</title>
        <authorList>
            <person name="Colberg O."/>
            <person name="Byth Carstens A."/>
        </authorList>
    </citation>
    <scope>NUCLEOTIDE SEQUENCE [LARGE SCALE GENOMIC DNA]</scope>
</reference>
<sequence length="43" mass="4983">MGNVCTGKVRAKTFKKAFKISELFLEQYHMFKVASEIKLECLD</sequence>
<organism evidence="1 2">
    <name type="scientific">Pseudomonas phage Bjorn</name>
    <dbReference type="NCBI Taxonomy" id="2079288"/>
    <lineage>
        <taxon>Viruses</taxon>
        <taxon>Duplodnaviria</taxon>
        <taxon>Heunggongvirae</taxon>
        <taxon>Uroviricota</taxon>
        <taxon>Caudoviricetes</taxon>
        <taxon>Bjornvirus</taxon>
        <taxon>Bjornvirus bjorn</taxon>
    </lineage>
</organism>
<dbReference type="EMBL" id="MG775259">
    <property type="protein sequence ID" value="AUV61780.1"/>
    <property type="molecule type" value="Genomic_DNA"/>
</dbReference>
<accession>A0A2K9VHI0</accession>
<proteinExistence type="predicted"/>
<gene>
    <name evidence="1" type="ORF">PsPhBjorn_gp36</name>
</gene>
<name>A0A2K9VHI0_9CAUD</name>
<evidence type="ECO:0000313" key="2">
    <source>
        <dbReference type="Proteomes" id="UP000240564"/>
    </source>
</evidence>
<dbReference type="Proteomes" id="UP000240564">
    <property type="component" value="Segment"/>
</dbReference>
<keyword evidence="2" id="KW-1185">Reference proteome</keyword>
<evidence type="ECO:0000313" key="1">
    <source>
        <dbReference type="EMBL" id="AUV61780.1"/>
    </source>
</evidence>